<accession>A0A9X2RB01</accession>
<proteinExistence type="predicted"/>
<protein>
    <submittedName>
        <fullName evidence="1">Uncharacterized protein</fullName>
    </submittedName>
</protein>
<evidence type="ECO:0000313" key="1">
    <source>
        <dbReference type="EMBL" id="MCP9290006.1"/>
    </source>
</evidence>
<reference evidence="1" key="1">
    <citation type="submission" date="2022-06" db="EMBL/GenBank/DDBJ databases">
        <title>Gracilimonas sp. CAU 1638 isolated from sea sediment.</title>
        <authorList>
            <person name="Kim W."/>
        </authorList>
    </citation>
    <scope>NUCLEOTIDE SEQUENCE</scope>
    <source>
        <strain evidence="1">CAU 1638</strain>
    </source>
</reference>
<dbReference type="AlphaFoldDB" id="A0A9X2RB01"/>
<dbReference type="Proteomes" id="UP001139125">
    <property type="component" value="Unassembled WGS sequence"/>
</dbReference>
<gene>
    <name evidence="1" type="ORF">NM125_00270</name>
</gene>
<comment type="caution">
    <text evidence="1">The sequence shown here is derived from an EMBL/GenBank/DDBJ whole genome shotgun (WGS) entry which is preliminary data.</text>
</comment>
<organism evidence="1 2">
    <name type="scientific">Gracilimonas sediminicola</name>
    <dbReference type="NCBI Taxonomy" id="2952158"/>
    <lineage>
        <taxon>Bacteria</taxon>
        <taxon>Pseudomonadati</taxon>
        <taxon>Balneolota</taxon>
        <taxon>Balneolia</taxon>
        <taxon>Balneolales</taxon>
        <taxon>Balneolaceae</taxon>
        <taxon>Gracilimonas</taxon>
    </lineage>
</organism>
<dbReference type="RefSeq" id="WP_255131682.1">
    <property type="nucleotide sequence ID" value="NZ_JANDBC010000001.1"/>
</dbReference>
<dbReference type="EMBL" id="JANDBC010000001">
    <property type="protein sequence ID" value="MCP9290006.1"/>
    <property type="molecule type" value="Genomic_DNA"/>
</dbReference>
<sequence>MPDINPYIEKIYEARRLLIERNQSDLQKAMVRAYASQIDRVLRLLRSGQLSQDNADRIIREIRTALQNWQSSIGDITKRYSVETIDGVGNIHSRVTKQIGEAFGTEMAFSLQGFRSDAFEAMFERRRLGAVDTFKTLNNWNAHGERAIKGIERVLQEGIEQGRAMSKIQADIARNLSFGNRDIQGLLDSVRGRGTFSLSDLKIGGSETTKTINKLLSDARRIAVTEIDVAYHEGDRIASVRSPIIKALKWQTSGRHDGLYSSPDICDIHEQADLYGLGPGVYYPETIPVKPHPNCGCTRLYVTREVSEWDKPKDAPSRPREATANEINEILQENKHSGSRTITDRYIETTLNQTNTDNQRAFRYYAKQEAA</sequence>
<evidence type="ECO:0000313" key="2">
    <source>
        <dbReference type="Proteomes" id="UP001139125"/>
    </source>
</evidence>
<keyword evidence="2" id="KW-1185">Reference proteome</keyword>
<name>A0A9X2RB01_9BACT</name>